<sequence>MGPVDGKQLHLGHSRSSKPVGTWQVLMLDTISGMTQAKKPVNSDSCPAHQQQVVVVEVVGEARLGPASPGAGAHGSTWCQTVWSETSVLTPSHGGRSGGERSLATPDRGGE</sequence>
<protein>
    <submittedName>
        <fullName evidence="2">Uncharacterized protein</fullName>
    </submittedName>
</protein>
<organism evidence="2 3">
    <name type="scientific">Elysia crispata</name>
    <name type="common">lettuce slug</name>
    <dbReference type="NCBI Taxonomy" id="231223"/>
    <lineage>
        <taxon>Eukaryota</taxon>
        <taxon>Metazoa</taxon>
        <taxon>Spiralia</taxon>
        <taxon>Lophotrochozoa</taxon>
        <taxon>Mollusca</taxon>
        <taxon>Gastropoda</taxon>
        <taxon>Heterobranchia</taxon>
        <taxon>Euthyneura</taxon>
        <taxon>Panpulmonata</taxon>
        <taxon>Sacoglossa</taxon>
        <taxon>Placobranchoidea</taxon>
        <taxon>Plakobranchidae</taxon>
        <taxon>Elysia</taxon>
    </lineage>
</organism>
<dbReference type="AlphaFoldDB" id="A0AAE1AP77"/>
<evidence type="ECO:0000313" key="2">
    <source>
        <dbReference type="EMBL" id="KAK3791215.1"/>
    </source>
</evidence>
<reference evidence="2" key="1">
    <citation type="journal article" date="2023" name="G3 (Bethesda)">
        <title>A reference genome for the long-term kleptoplast-retaining sea slug Elysia crispata morphotype clarki.</title>
        <authorList>
            <person name="Eastman K.E."/>
            <person name="Pendleton A.L."/>
            <person name="Shaikh M.A."/>
            <person name="Suttiyut T."/>
            <person name="Ogas R."/>
            <person name="Tomko P."/>
            <person name="Gavelis G."/>
            <person name="Widhalm J.R."/>
            <person name="Wisecaver J.H."/>
        </authorList>
    </citation>
    <scope>NUCLEOTIDE SEQUENCE</scope>
    <source>
        <strain evidence="2">ECLA1</strain>
    </source>
</reference>
<accession>A0AAE1AP77</accession>
<dbReference type="EMBL" id="JAWDGP010001480">
    <property type="protein sequence ID" value="KAK3791215.1"/>
    <property type="molecule type" value="Genomic_DNA"/>
</dbReference>
<feature type="region of interest" description="Disordered" evidence="1">
    <location>
        <begin position="88"/>
        <end position="111"/>
    </location>
</feature>
<comment type="caution">
    <text evidence="2">The sequence shown here is derived from an EMBL/GenBank/DDBJ whole genome shotgun (WGS) entry which is preliminary data.</text>
</comment>
<evidence type="ECO:0000313" key="3">
    <source>
        <dbReference type="Proteomes" id="UP001283361"/>
    </source>
</evidence>
<name>A0AAE1AP77_9GAST</name>
<proteinExistence type="predicted"/>
<dbReference type="Proteomes" id="UP001283361">
    <property type="component" value="Unassembled WGS sequence"/>
</dbReference>
<keyword evidence="3" id="KW-1185">Reference proteome</keyword>
<gene>
    <name evidence="2" type="ORF">RRG08_047123</name>
</gene>
<evidence type="ECO:0000256" key="1">
    <source>
        <dbReference type="SAM" id="MobiDB-lite"/>
    </source>
</evidence>